<proteinExistence type="predicted"/>
<organism evidence="2 3">
    <name type="scientific">Aspergillus saccharolyticus JOP 1030-1</name>
    <dbReference type="NCBI Taxonomy" id="1450539"/>
    <lineage>
        <taxon>Eukaryota</taxon>
        <taxon>Fungi</taxon>
        <taxon>Dikarya</taxon>
        <taxon>Ascomycota</taxon>
        <taxon>Pezizomycotina</taxon>
        <taxon>Eurotiomycetes</taxon>
        <taxon>Eurotiomycetidae</taxon>
        <taxon>Eurotiales</taxon>
        <taxon>Aspergillaceae</taxon>
        <taxon>Aspergillus</taxon>
        <taxon>Aspergillus subgen. Circumdati</taxon>
    </lineage>
</organism>
<name>A0A318ZZT5_9EURO</name>
<keyword evidence="3" id="KW-1185">Reference proteome</keyword>
<dbReference type="GeneID" id="37079013"/>
<dbReference type="AlphaFoldDB" id="A0A318ZZT5"/>
<dbReference type="SUPFAM" id="SSF51197">
    <property type="entry name" value="Clavaminate synthase-like"/>
    <property type="match status" value="1"/>
</dbReference>
<evidence type="ECO:0000256" key="1">
    <source>
        <dbReference type="SAM" id="MobiDB-lite"/>
    </source>
</evidence>
<evidence type="ECO:0000313" key="2">
    <source>
        <dbReference type="EMBL" id="PYH49783.1"/>
    </source>
</evidence>
<dbReference type="Proteomes" id="UP000248349">
    <property type="component" value="Unassembled WGS sequence"/>
</dbReference>
<sequence length="140" mass="15243">MRIIVSRPQLTNSMAFYLGPGSKAQGLHRDDRCHYTRHPARYETDNGIKFAGTKSYKANGVTNVVPGSNHWDDHRKPNPEEAVPAELEKGDALIWLGSTYHGAGFNSTKDEMSPPPGGTYNSRVVSPGREAVFSLPSGGC</sequence>
<feature type="region of interest" description="Disordered" evidence="1">
    <location>
        <begin position="61"/>
        <end position="80"/>
    </location>
</feature>
<dbReference type="Gene3D" id="2.60.120.620">
    <property type="entry name" value="q2cbj1_9rhob like domain"/>
    <property type="match status" value="1"/>
</dbReference>
<dbReference type="RefSeq" id="XP_025435765.1">
    <property type="nucleotide sequence ID" value="XM_025577784.1"/>
</dbReference>
<dbReference type="EMBL" id="KZ821218">
    <property type="protein sequence ID" value="PYH49783.1"/>
    <property type="molecule type" value="Genomic_DNA"/>
</dbReference>
<dbReference type="InterPro" id="IPR008775">
    <property type="entry name" value="Phytyl_CoA_dOase-like"/>
</dbReference>
<dbReference type="OrthoDB" id="445007at2759"/>
<feature type="compositionally biased region" description="Basic and acidic residues" evidence="1">
    <location>
        <begin position="70"/>
        <end position="79"/>
    </location>
</feature>
<evidence type="ECO:0000313" key="3">
    <source>
        <dbReference type="Proteomes" id="UP000248349"/>
    </source>
</evidence>
<evidence type="ECO:0008006" key="4">
    <source>
        <dbReference type="Google" id="ProtNLM"/>
    </source>
</evidence>
<accession>A0A318ZZT5</accession>
<gene>
    <name evidence="2" type="ORF">BP01DRAFT_387937</name>
</gene>
<reference evidence="2 3" key="1">
    <citation type="submission" date="2016-12" db="EMBL/GenBank/DDBJ databases">
        <title>The genomes of Aspergillus section Nigri reveals drivers in fungal speciation.</title>
        <authorList>
            <consortium name="DOE Joint Genome Institute"/>
            <person name="Vesth T.C."/>
            <person name="Nybo J."/>
            <person name="Theobald S."/>
            <person name="Brandl J."/>
            <person name="Frisvad J.C."/>
            <person name="Nielsen K.F."/>
            <person name="Lyhne E.K."/>
            <person name="Kogle M.E."/>
            <person name="Kuo A."/>
            <person name="Riley R."/>
            <person name="Clum A."/>
            <person name="Nolan M."/>
            <person name="Lipzen A."/>
            <person name="Salamov A."/>
            <person name="Henrissat B."/>
            <person name="Wiebenga A."/>
            <person name="De Vries R.P."/>
            <person name="Grigoriev I.V."/>
            <person name="Mortensen U.H."/>
            <person name="Andersen M.R."/>
            <person name="Baker S.E."/>
        </authorList>
    </citation>
    <scope>NUCLEOTIDE SEQUENCE [LARGE SCALE GENOMIC DNA]</scope>
    <source>
        <strain evidence="2 3">JOP 1030-1</strain>
    </source>
</reference>
<dbReference type="Pfam" id="PF05721">
    <property type="entry name" value="PhyH"/>
    <property type="match status" value="1"/>
</dbReference>
<protein>
    <recommendedName>
        <fullName evidence="4">Phytanoyl-CoA dioxygenase family protein</fullName>
    </recommendedName>
</protein>